<comment type="caution">
    <text evidence="3">The sequence shown here is derived from an EMBL/GenBank/DDBJ whole genome shotgun (WGS) entry which is preliminary data.</text>
</comment>
<dbReference type="OrthoDB" id="7201546at2"/>
<keyword evidence="4" id="KW-1185">Reference proteome</keyword>
<organism evidence="3 4">
    <name type="scientific">Novosphingobium guangzhouense</name>
    <dbReference type="NCBI Taxonomy" id="1850347"/>
    <lineage>
        <taxon>Bacteria</taxon>
        <taxon>Pseudomonadati</taxon>
        <taxon>Pseudomonadota</taxon>
        <taxon>Alphaproteobacteria</taxon>
        <taxon>Sphingomonadales</taxon>
        <taxon>Sphingomonadaceae</taxon>
        <taxon>Novosphingobium</taxon>
    </lineage>
</organism>
<feature type="chain" id="PRO_5014469330" description="DUF4440 domain-containing protein" evidence="2">
    <location>
        <begin position="23"/>
        <end position="229"/>
    </location>
</feature>
<proteinExistence type="predicted"/>
<evidence type="ECO:0000256" key="2">
    <source>
        <dbReference type="SAM" id="SignalP"/>
    </source>
</evidence>
<feature type="signal peptide" evidence="2">
    <location>
        <begin position="1"/>
        <end position="22"/>
    </location>
</feature>
<evidence type="ECO:0000313" key="3">
    <source>
        <dbReference type="EMBL" id="PNU02437.1"/>
    </source>
</evidence>
<dbReference type="Proteomes" id="UP000236327">
    <property type="component" value="Unassembled WGS sequence"/>
</dbReference>
<protein>
    <recommendedName>
        <fullName evidence="5">DUF4440 domain-containing protein</fullName>
    </recommendedName>
</protein>
<reference evidence="3 4" key="1">
    <citation type="submission" date="2016-05" db="EMBL/GenBank/DDBJ databases">
        <title>Complete genome sequence of Novosphingobium guangzhouense SA925(T).</title>
        <authorList>
            <person name="Sha S."/>
        </authorList>
    </citation>
    <scope>NUCLEOTIDE SEQUENCE [LARGE SCALE GENOMIC DNA]</scope>
    <source>
        <strain evidence="3 4">SA925</strain>
    </source>
</reference>
<feature type="region of interest" description="Disordered" evidence="1">
    <location>
        <begin position="167"/>
        <end position="186"/>
    </location>
</feature>
<evidence type="ECO:0000313" key="4">
    <source>
        <dbReference type="Proteomes" id="UP000236327"/>
    </source>
</evidence>
<evidence type="ECO:0008006" key="5">
    <source>
        <dbReference type="Google" id="ProtNLM"/>
    </source>
</evidence>
<gene>
    <name evidence="3" type="ORF">A8V01_08580</name>
</gene>
<evidence type="ECO:0000256" key="1">
    <source>
        <dbReference type="SAM" id="MobiDB-lite"/>
    </source>
</evidence>
<dbReference type="AlphaFoldDB" id="A0A2K2FUG5"/>
<keyword evidence="2" id="KW-0732">Signal</keyword>
<dbReference type="EMBL" id="LYMM01000073">
    <property type="protein sequence ID" value="PNU02437.1"/>
    <property type="molecule type" value="Genomic_DNA"/>
</dbReference>
<name>A0A2K2FUG5_9SPHN</name>
<sequence>MKRLALGLVLVAALTASVQTDARPKRRLPPGAGTANPSALVAEEIAFARLARDKGQWKAFREFADDTALMFVPQEVQAQDWLKMQKEPAAPVQWDPHQVWMSCDGTLGVTKGAWQRPDGSVGWYTTIWKRQKKGEYRWVLDHGDTLPAALPEPEMLTARVAKCGRHPDAPPSVTPPEDARTFTGGNSLDGTLRWNVTVLSSNDARTVSVQLWNGAQFETILQDKVTPQG</sequence>
<accession>A0A2K2FUG5</accession>
<dbReference type="RefSeq" id="WP_103098605.1">
    <property type="nucleotide sequence ID" value="NZ_LYMM01000073.1"/>
</dbReference>